<organism evidence="2 3">
    <name type="scientific">Polytolypa hystricis (strain UAMH7299)</name>
    <dbReference type="NCBI Taxonomy" id="1447883"/>
    <lineage>
        <taxon>Eukaryota</taxon>
        <taxon>Fungi</taxon>
        <taxon>Dikarya</taxon>
        <taxon>Ascomycota</taxon>
        <taxon>Pezizomycotina</taxon>
        <taxon>Eurotiomycetes</taxon>
        <taxon>Eurotiomycetidae</taxon>
        <taxon>Onygenales</taxon>
        <taxon>Onygenales incertae sedis</taxon>
        <taxon>Polytolypa</taxon>
    </lineage>
</organism>
<evidence type="ECO:0000313" key="2">
    <source>
        <dbReference type="EMBL" id="PGH18160.1"/>
    </source>
</evidence>
<name>A0A2B7YAE0_POLH7</name>
<dbReference type="OrthoDB" id="5394455at2759"/>
<proteinExistence type="predicted"/>
<dbReference type="Proteomes" id="UP000224634">
    <property type="component" value="Unassembled WGS sequence"/>
</dbReference>
<sequence length="104" mass="11626">MQVAEVLSDLTSLRVCGHEEAVALVNVHKTILKPETTQQSVSGDTNRVDSPESQSNSELQRAKDLVQLHNEMKSKQLHGGHDAVGEELQRARFDVNRVLRELEI</sequence>
<gene>
    <name evidence="2" type="ORF">AJ80_04547</name>
</gene>
<protein>
    <submittedName>
        <fullName evidence="2">Uncharacterized protein</fullName>
    </submittedName>
</protein>
<dbReference type="AlphaFoldDB" id="A0A2B7YAE0"/>
<evidence type="ECO:0000313" key="3">
    <source>
        <dbReference type="Proteomes" id="UP000224634"/>
    </source>
</evidence>
<feature type="region of interest" description="Disordered" evidence="1">
    <location>
        <begin position="33"/>
        <end position="62"/>
    </location>
</feature>
<dbReference type="EMBL" id="PDNA01000059">
    <property type="protein sequence ID" value="PGH18160.1"/>
    <property type="molecule type" value="Genomic_DNA"/>
</dbReference>
<evidence type="ECO:0000256" key="1">
    <source>
        <dbReference type="SAM" id="MobiDB-lite"/>
    </source>
</evidence>
<feature type="compositionally biased region" description="Polar residues" evidence="1">
    <location>
        <begin position="35"/>
        <end position="45"/>
    </location>
</feature>
<comment type="caution">
    <text evidence="2">The sequence shown here is derived from an EMBL/GenBank/DDBJ whole genome shotgun (WGS) entry which is preliminary data.</text>
</comment>
<reference evidence="2 3" key="1">
    <citation type="submission" date="2017-10" db="EMBL/GenBank/DDBJ databases">
        <title>Comparative genomics in systemic dimorphic fungi from Ajellomycetaceae.</title>
        <authorList>
            <person name="Munoz J.F."/>
            <person name="Mcewen J.G."/>
            <person name="Clay O.K."/>
            <person name="Cuomo C.A."/>
        </authorList>
    </citation>
    <scope>NUCLEOTIDE SEQUENCE [LARGE SCALE GENOMIC DNA]</scope>
    <source>
        <strain evidence="2 3">UAMH7299</strain>
    </source>
</reference>
<accession>A0A2B7YAE0</accession>
<keyword evidence="3" id="KW-1185">Reference proteome</keyword>